<sequence length="42" mass="4956">MWERYIANFLRKEMLKLGKSRDEPGHIPTNNQTITKILINGK</sequence>
<gene>
    <name evidence="1" type="ORF">H1P_1820012</name>
</gene>
<dbReference type="EMBL" id="CAACVJ010000093">
    <property type="protein sequence ID" value="VEP13100.1"/>
    <property type="molecule type" value="Genomic_DNA"/>
</dbReference>
<name>A0A563VNU8_9CYAN</name>
<organism evidence="1 2">
    <name type="scientific">Hyella patelloides LEGE 07179</name>
    <dbReference type="NCBI Taxonomy" id="945734"/>
    <lineage>
        <taxon>Bacteria</taxon>
        <taxon>Bacillati</taxon>
        <taxon>Cyanobacteriota</taxon>
        <taxon>Cyanophyceae</taxon>
        <taxon>Pleurocapsales</taxon>
        <taxon>Hyellaceae</taxon>
        <taxon>Hyella</taxon>
    </lineage>
</organism>
<dbReference type="Proteomes" id="UP000320055">
    <property type="component" value="Unassembled WGS sequence"/>
</dbReference>
<evidence type="ECO:0000313" key="1">
    <source>
        <dbReference type="EMBL" id="VEP13100.1"/>
    </source>
</evidence>
<protein>
    <submittedName>
        <fullName evidence="1">Uncharacterized protein</fullName>
    </submittedName>
</protein>
<accession>A0A563VNU8</accession>
<keyword evidence="2" id="KW-1185">Reference proteome</keyword>
<evidence type="ECO:0000313" key="2">
    <source>
        <dbReference type="Proteomes" id="UP000320055"/>
    </source>
</evidence>
<reference evidence="1 2" key="1">
    <citation type="submission" date="2019-01" db="EMBL/GenBank/DDBJ databases">
        <authorList>
            <person name="Brito A."/>
        </authorList>
    </citation>
    <scope>NUCLEOTIDE SEQUENCE [LARGE SCALE GENOMIC DNA]</scope>
    <source>
        <strain evidence="1">1</strain>
    </source>
</reference>
<dbReference type="AlphaFoldDB" id="A0A563VNU8"/>
<proteinExistence type="predicted"/>